<dbReference type="EMBL" id="BSVA01000001">
    <property type="protein sequence ID" value="GMA91219.1"/>
    <property type="molecule type" value="Genomic_DNA"/>
</dbReference>
<name>A0ABQ6JVT4_9MICO</name>
<gene>
    <name evidence="1" type="ORF">GCM10025869_17480</name>
</gene>
<protein>
    <recommendedName>
        <fullName evidence="3">STAS domain-containing protein</fullName>
    </recommendedName>
</protein>
<dbReference type="Proteomes" id="UP001157069">
    <property type="component" value="Unassembled WGS sequence"/>
</dbReference>
<evidence type="ECO:0000313" key="2">
    <source>
        <dbReference type="Proteomes" id="UP001157069"/>
    </source>
</evidence>
<accession>A0ABQ6JVT4</accession>
<evidence type="ECO:0008006" key="3">
    <source>
        <dbReference type="Google" id="ProtNLM"/>
    </source>
</evidence>
<organism evidence="1 2">
    <name type="scientific">Homoserinibacter gongjuensis</name>
    <dbReference type="NCBI Taxonomy" id="1162968"/>
    <lineage>
        <taxon>Bacteria</taxon>
        <taxon>Bacillati</taxon>
        <taxon>Actinomycetota</taxon>
        <taxon>Actinomycetes</taxon>
        <taxon>Micrococcales</taxon>
        <taxon>Microbacteriaceae</taxon>
        <taxon>Homoserinibacter</taxon>
    </lineage>
</organism>
<sequence length="174" mass="19221">MAARHDAEVDVLVGAEVGVDHGLLLHDRLGRPLGHDPTLGHHDDPVGDVPHHVHVVFDEHDSHAEVLQVEDVVEQRLREGGVHARHRLVEHDELRVAHEGARHLEQLALAARERGGEVLLLGVELEARQELARLLLDRGLLPAPQEGQEAGPDALAGLLRRAELHVLEHREQAE</sequence>
<evidence type="ECO:0000313" key="1">
    <source>
        <dbReference type="EMBL" id="GMA91219.1"/>
    </source>
</evidence>
<proteinExistence type="predicted"/>
<keyword evidence="2" id="KW-1185">Reference proteome</keyword>
<reference evidence="2" key="1">
    <citation type="journal article" date="2019" name="Int. J. Syst. Evol. Microbiol.">
        <title>The Global Catalogue of Microorganisms (GCM) 10K type strain sequencing project: providing services to taxonomists for standard genome sequencing and annotation.</title>
        <authorList>
            <consortium name="The Broad Institute Genomics Platform"/>
            <consortium name="The Broad Institute Genome Sequencing Center for Infectious Disease"/>
            <person name="Wu L."/>
            <person name="Ma J."/>
        </authorList>
    </citation>
    <scope>NUCLEOTIDE SEQUENCE [LARGE SCALE GENOMIC DNA]</scope>
    <source>
        <strain evidence="2">NBRC 108755</strain>
    </source>
</reference>
<comment type="caution">
    <text evidence="1">The sequence shown here is derived from an EMBL/GenBank/DDBJ whole genome shotgun (WGS) entry which is preliminary data.</text>
</comment>